<dbReference type="EMBL" id="MU805951">
    <property type="protein sequence ID" value="KAJ3844540.1"/>
    <property type="molecule type" value="Genomic_DNA"/>
</dbReference>
<dbReference type="SUPFAM" id="SSF46689">
    <property type="entry name" value="Homeodomain-like"/>
    <property type="match status" value="1"/>
</dbReference>
<dbReference type="CDD" id="cd11655">
    <property type="entry name" value="rap1_myb-like"/>
    <property type="match status" value="1"/>
</dbReference>
<protein>
    <recommendedName>
        <fullName evidence="2">TERF2-interacting telomeric protein 1 Myb domain-containing protein</fullName>
    </recommendedName>
</protein>
<dbReference type="InterPro" id="IPR015010">
    <property type="entry name" value="TERF2IP_Myb"/>
</dbReference>
<evidence type="ECO:0000313" key="3">
    <source>
        <dbReference type="EMBL" id="KAJ3844540.1"/>
    </source>
</evidence>
<feature type="compositionally biased region" description="Acidic residues" evidence="1">
    <location>
        <begin position="212"/>
        <end position="230"/>
    </location>
</feature>
<sequence>MAPLGRVPFSPEDDAHLVEYLAEVNKDRKGNKIYQKLVEDLDRFPWAKRHSWQAWRHRYMRDSLDFDRRVSIQQRRNLREIVQNARNEATFPTPQSPPAPEASNSPRREKSKELAARRPVKLKRGQKSSKFIFYSSEDDSEAEDLARRIRLGEGPSRSGAVTTMESNRNSRLPSVRQGSSGIAKDPNAMEVDVPTHHPGVNPVDPEYGSGEDTTEADLADVKDEEDEEDEKIAVGHMLLSPLSRSKSNDPPPKSGPVHQTSRDPSIPPPSSVTRTSALPEPTSWLTASDQSRLINSMIQTLSERYNFPPEYVLQVWKEAGDLNEAESILKELGNLAKGLLNKAVSRRSSSSSATETEERSGHPAPNHVSVDTRLQQKRISGVDPGVVLNPSPLRQSFSGDSIRESHEASPPLRSSETVHRPKHAVQIHSSQRSIPTPPTSVSPAHEVVVPTRRAVQSPIETINASLESGPQKLPSKEPVWPSPLQKVYSTISSPERKEVLQKFWKGYGDEFIRLEPTLNDDLQEFMIY</sequence>
<evidence type="ECO:0000313" key="4">
    <source>
        <dbReference type="Proteomes" id="UP001163846"/>
    </source>
</evidence>
<feature type="compositionally biased region" description="Basic and acidic residues" evidence="1">
    <location>
        <begin position="106"/>
        <end position="116"/>
    </location>
</feature>
<accession>A0AA38PKY5</accession>
<feature type="domain" description="TERF2-interacting telomeric protein 1 Myb" evidence="2">
    <location>
        <begin position="9"/>
        <end position="61"/>
    </location>
</feature>
<dbReference type="Pfam" id="PF08914">
    <property type="entry name" value="Myb_Rap1"/>
    <property type="match status" value="1"/>
</dbReference>
<keyword evidence="4" id="KW-1185">Reference proteome</keyword>
<proteinExistence type="predicted"/>
<name>A0AA38PKY5_9AGAR</name>
<organism evidence="3 4">
    <name type="scientific">Lentinula raphanica</name>
    <dbReference type="NCBI Taxonomy" id="153919"/>
    <lineage>
        <taxon>Eukaryota</taxon>
        <taxon>Fungi</taxon>
        <taxon>Dikarya</taxon>
        <taxon>Basidiomycota</taxon>
        <taxon>Agaricomycotina</taxon>
        <taxon>Agaricomycetes</taxon>
        <taxon>Agaricomycetidae</taxon>
        <taxon>Agaricales</taxon>
        <taxon>Marasmiineae</taxon>
        <taxon>Omphalotaceae</taxon>
        <taxon>Lentinula</taxon>
    </lineage>
</organism>
<evidence type="ECO:0000256" key="1">
    <source>
        <dbReference type="SAM" id="MobiDB-lite"/>
    </source>
</evidence>
<dbReference type="InterPro" id="IPR009057">
    <property type="entry name" value="Homeodomain-like_sf"/>
</dbReference>
<comment type="caution">
    <text evidence="3">The sequence shown here is derived from an EMBL/GenBank/DDBJ whole genome shotgun (WGS) entry which is preliminary data.</text>
</comment>
<gene>
    <name evidence="3" type="ORF">F5878DRAFT_720607</name>
</gene>
<evidence type="ECO:0000259" key="2">
    <source>
        <dbReference type="Pfam" id="PF08914"/>
    </source>
</evidence>
<feature type="region of interest" description="Disordered" evidence="1">
    <location>
        <begin position="86"/>
        <end position="123"/>
    </location>
</feature>
<dbReference type="Proteomes" id="UP001163846">
    <property type="component" value="Unassembled WGS sequence"/>
</dbReference>
<feature type="region of interest" description="Disordered" evidence="1">
    <location>
        <begin position="149"/>
        <end position="284"/>
    </location>
</feature>
<feature type="compositionally biased region" description="Polar residues" evidence="1">
    <location>
        <begin position="159"/>
        <end position="180"/>
    </location>
</feature>
<feature type="region of interest" description="Disordered" evidence="1">
    <location>
        <begin position="343"/>
        <end position="444"/>
    </location>
</feature>
<reference evidence="3" key="1">
    <citation type="submission" date="2022-08" db="EMBL/GenBank/DDBJ databases">
        <authorList>
            <consortium name="DOE Joint Genome Institute"/>
            <person name="Min B."/>
            <person name="Riley R."/>
            <person name="Sierra-Patev S."/>
            <person name="Naranjo-Ortiz M."/>
            <person name="Looney B."/>
            <person name="Konkel Z."/>
            <person name="Slot J.C."/>
            <person name="Sakamoto Y."/>
            <person name="Steenwyk J.L."/>
            <person name="Rokas A."/>
            <person name="Carro J."/>
            <person name="Camarero S."/>
            <person name="Ferreira P."/>
            <person name="Molpeceres G."/>
            <person name="Ruiz-Duenas F.J."/>
            <person name="Serrano A."/>
            <person name="Henrissat B."/>
            <person name="Drula E."/>
            <person name="Hughes K.W."/>
            <person name="Mata J.L."/>
            <person name="Ishikawa N.K."/>
            <person name="Vargas-Isla R."/>
            <person name="Ushijima S."/>
            <person name="Smith C.A."/>
            <person name="Ahrendt S."/>
            <person name="Andreopoulos W."/>
            <person name="He G."/>
            <person name="Labutti K."/>
            <person name="Lipzen A."/>
            <person name="Ng V."/>
            <person name="Sandor L."/>
            <person name="Barry K."/>
            <person name="Martinez A.T."/>
            <person name="Xiao Y."/>
            <person name="Gibbons J.G."/>
            <person name="Terashima K."/>
            <person name="Hibbett D.S."/>
            <person name="Grigoriev I.V."/>
        </authorList>
    </citation>
    <scope>NUCLEOTIDE SEQUENCE</scope>
    <source>
        <strain evidence="3">TFB9207</strain>
    </source>
</reference>
<dbReference type="Gene3D" id="1.10.10.60">
    <property type="entry name" value="Homeodomain-like"/>
    <property type="match status" value="1"/>
</dbReference>
<dbReference type="AlphaFoldDB" id="A0AA38PKY5"/>